<evidence type="ECO:0000313" key="3">
    <source>
        <dbReference type="Proteomes" id="UP000706525"/>
    </source>
</evidence>
<sequence length="98" mass="10861">MRKLRLAVVLAACFAGAAYAYPAFRWEASGSNFYIFATNTDDKAWNCSVSYTLVADNAPQQSFNRSFGVPLKADGWVLHHPTTWTNTQLVGDPKINCN</sequence>
<evidence type="ECO:0000313" key="2">
    <source>
        <dbReference type="EMBL" id="CAG9184117.1"/>
    </source>
</evidence>
<evidence type="ECO:0000256" key="1">
    <source>
        <dbReference type="SAM" id="SignalP"/>
    </source>
</evidence>
<keyword evidence="1" id="KW-0732">Signal</keyword>
<accession>A0ABN7ZIV3</accession>
<proteinExistence type="predicted"/>
<dbReference type="Proteomes" id="UP000706525">
    <property type="component" value="Unassembled WGS sequence"/>
</dbReference>
<dbReference type="EMBL" id="CAJZAG010000012">
    <property type="protein sequence ID" value="CAG9184117.1"/>
    <property type="molecule type" value="Genomic_DNA"/>
</dbReference>
<protein>
    <submittedName>
        <fullName evidence="2">Uncharacterized protein</fullName>
    </submittedName>
</protein>
<gene>
    <name evidence="2" type="ORF">LMG32289_05515</name>
</gene>
<reference evidence="2 3" key="1">
    <citation type="submission" date="2021-08" db="EMBL/GenBank/DDBJ databases">
        <authorList>
            <person name="Peeters C."/>
        </authorList>
    </citation>
    <scope>NUCLEOTIDE SEQUENCE [LARGE SCALE GENOMIC DNA]</scope>
    <source>
        <strain evidence="2 3">LMG 32289</strain>
    </source>
</reference>
<feature type="signal peptide" evidence="1">
    <location>
        <begin position="1"/>
        <end position="20"/>
    </location>
</feature>
<organism evidence="2 3">
    <name type="scientific">Cupriavidus pampae</name>
    <dbReference type="NCBI Taxonomy" id="659251"/>
    <lineage>
        <taxon>Bacteria</taxon>
        <taxon>Pseudomonadati</taxon>
        <taxon>Pseudomonadota</taxon>
        <taxon>Betaproteobacteria</taxon>
        <taxon>Burkholderiales</taxon>
        <taxon>Burkholderiaceae</taxon>
        <taxon>Cupriavidus</taxon>
    </lineage>
</organism>
<name>A0ABN7ZIV3_9BURK</name>
<feature type="chain" id="PRO_5045712228" evidence="1">
    <location>
        <begin position="21"/>
        <end position="98"/>
    </location>
</feature>
<comment type="caution">
    <text evidence="2">The sequence shown here is derived from an EMBL/GenBank/DDBJ whole genome shotgun (WGS) entry which is preliminary data.</text>
</comment>
<keyword evidence="3" id="KW-1185">Reference proteome</keyword>
<dbReference type="RefSeq" id="WP_223994155.1">
    <property type="nucleotide sequence ID" value="NZ_CAJZAG010000012.1"/>
</dbReference>